<dbReference type="CDD" id="cd11304">
    <property type="entry name" value="Cadherin_repeat"/>
    <property type="match status" value="6"/>
</dbReference>
<dbReference type="InterPro" id="IPR050174">
    <property type="entry name" value="Protocadherin/Cadherin-CA"/>
</dbReference>
<keyword evidence="8" id="KW-0130">Cell adhesion</keyword>
<dbReference type="FunFam" id="2.60.40.60:FF:000001">
    <property type="entry name" value="Protocadherin alpha 2"/>
    <property type="match status" value="1"/>
</dbReference>
<sequence length="922" mass="99498">QVLSLFLLCGWGWVSGQIHYSVVEESEVGTVVGNVARDLGLKVEELPGRRLRLGSEESLRHFAVRLDSGTLVVSQRLDRERLCGAAASCVLSVQVVAENPLQLFRLEVEILDVNDNSPSFPTAHRTLRIAESATVATRFPLESAQDPDVGTNAVSSYRLSPNSHFSLDVKQQPDGKLFPELVLERALDREEQPELQLVLTAVDGGSPARSGTAQITVLVLDVNDNAPAFDRTTYKVQVPENTPVGALLLRVNASDPDEGPNGELQYSFGVHTSDSVRRLFSLDPRTGEIRTKAPLDYEESSAYEIAVRARDKGSPAMEGHCHLRVELIDINDNSPEIVLTSVSSPVQEDATPGTVIALIGVKDSDSGDNGQVRLQIAKELPFKLVSSFKEHFSLVTNGPLDRETASGYNITVRAVDSGTPQRATQKTFYLRIADVNDNAPNFSSPFDTAHVQENSLPGTSVFSVSASDPDEGSNAKLSYSILDNGMQDVPISTYFRIDQDNGTIYTVRALDYEQDKVFQVPVEVKDAGSPALSSTAVVHVFVLDENDNAPNIVYPSVPKGSAFHQAIPALAEPGYLVTKIVAVDADSGHNAWLSYQLQETTEALPFQVERRSGEIRLAQALRESEDSHRLVVEVRDNGTPSLSSSVVIVISLEENSVQDFSKSLDLPQSSPEDTNLTLYLIISLVSISLVSCVMFALAAARCLKGGSASWTFTGCCRGTGRKPASHFRGQMKPDGFIKYLDVGGAGLTSQAQNYTSCFSPMSDQSDFLFVKPFSHSSTAETVAAYEQVTSTLASPCDGQAQPNTDWRFSQTQRPGTSGSQNGEEAGAWPNNQFDTEVLQAMILASANEAADGNSTLGGGNGTMGLSARYGPQFTLQHVPDYRQNVYIPGSNATLTNAAGKRDAKNAAPAAGNKKKSGKKEKK</sequence>
<dbReference type="Pfam" id="PF15974">
    <property type="entry name" value="Cadherin_tail"/>
    <property type="match status" value="1"/>
</dbReference>
<keyword evidence="7 12" id="KW-0106">Calcium</keyword>
<dbReference type="GO" id="GO:0005509">
    <property type="term" value="F:calcium ion binding"/>
    <property type="evidence" value="ECO:0007669"/>
    <property type="project" value="UniProtKB-UniRule"/>
</dbReference>
<dbReference type="FunFam" id="2.60.40.60:FF:000018">
    <property type="entry name" value="Protocadherin gamma c3"/>
    <property type="match status" value="1"/>
</dbReference>
<keyword evidence="4 14" id="KW-0812">Transmembrane</keyword>
<evidence type="ECO:0000256" key="10">
    <source>
        <dbReference type="ARBA" id="ARBA00023136"/>
    </source>
</evidence>
<evidence type="ECO:0000256" key="6">
    <source>
        <dbReference type="ARBA" id="ARBA00022737"/>
    </source>
</evidence>
<feature type="domain" description="Cadherin" evidence="16">
    <location>
        <begin position="443"/>
        <end position="552"/>
    </location>
</feature>
<evidence type="ECO:0000256" key="11">
    <source>
        <dbReference type="ARBA" id="ARBA00023180"/>
    </source>
</evidence>
<organism evidence="17 18">
    <name type="scientific">Pitta sordida</name>
    <name type="common">Hooded pitta</name>
    <dbReference type="NCBI Taxonomy" id="9163"/>
    <lineage>
        <taxon>Eukaryota</taxon>
        <taxon>Metazoa</taxon>
        <taxon>Chordata</taxon>
        <taxon>Craniata</taxon>
        <taxon>Vertebrata</taxon>
        <taxon>Euteleostomi</taxon>
        <taxon>Archelosauria</taxon>
        <taxon>Archosauria</taxon>
        <taxon>Dinosauria</taxon>
        <taxon>Saurischia</taxon>
        <taxon>Theropoda</taxon>
        <taxon>Coelurosauria</taxon>
        <taxon>Aves</taxon>
        <taxon>Neognathae</taxon>
        <taxon>Neoaves</taxon>
        <taxon>Telluraves</taxon>
        <taxon>Australaves</taxon>
        <taxon>Passeriformes</taxon>
        <taxon>Pittidae</taxon>
        <taxon>Pitta</taxon>
    </lineage>
</organism>
<dbReference type="Pfam" id="PF16492">
    <property type="entry name" value="Cadherin_C_2"/>
    <property type="match status" value="1"/>
</dbReference>
<feature type="region of interest" description="Disordered" evidence="13">
    <location>
        <begin position="794"/>
        <end position="829"/>
    </location>
</feature>
<dbReference type="FunFam" id="2.60.40.60:FF:000129">
    <property type="entry name" value="protocadherin alpha-C2 isoform X1"/>
    <property type="match status" value="1"/>
</dbReference>
<feature type="region of interest" description="Disordered" evidence="13">
    <location>
        <begin position="892"/>
        <end position="922"/>
    </location>
</feature>
<dbReference type="PANTHER" id="PTHR24028:SF349">
    <property type="entry name" value="PROTOCADHERIN GAMMA-C5"/>
    <property type="match status" value="1"/>
</dbReference>
<dbReference type="OrthoDB" id="6252479at2759"/>
<keyword evidence="3" id="KW-1003">Cell membrane</keyword>
<dbReference type="AlphaFoldDB" id="A0A851FCB8"/>
<feature type="domain" description="Cadherin" evidence="16">
    <location>
        <begin position="338"/>
        <end position="442"/>
    </location>
</feature>
<dbReference type="GO" id="GO:0007156">
    <property type="term" value="P:homophilic cell adhesion via plasma membrane adhesion molecules"/>
    <property type="evidence" value="ECO:0007669"/>
    <property type="project" value="InterPro"/>
</dbReference>
<evidence type="ECO:0000256" key="4">
    <source>
        <dbReference type="ARBA" id="ARBA00022692"/>
    </source>
</evidence>
<comment type="subcellular location">
    <subcellularLocation>
        <location evidence="2">Cell membrane</location>
        <topology evidence="2">Single-pass type I membrane protein</topology>
    </subcellularLocation>
</comment>
<feature type="non-terminal residue" evidence="17">
    <location>
        <position position="1"/>
    </location>
</feature>
<feature type="compositionally biased region" description="Basic residues" evidence="13">
    <location>
        <begin position="912"/>
        <end position="922"/>
    </location>
</feature>
<feature type="domain" description="Cadherin" evidence="16">
    <location>
        <begin position="559"/>
        <end position="669"/>
    </location>
</feature>
<name>A0A851FCB8_PITSO</name>
<evidence type="ECO:0000256" key="3">
    <source>
        <dbReference type="ARBA" id="ARBA00022475"/>
    </source>
</evidence>
<keyword evidence="5 15" id="KW-0732">Signal</keyword>
<dbReference type="InterPro" id="IPR002126">
    <property type="entry name" value="Cadherin-like_dom"/>
</dbReference>
<dbReference type="PANTHER" id="PTHR24028">
    <property type="entry name" value="CADHERIN-87A"/>
    <property type="match status" value="1"/>
</dbReference>
<dbReference type="InterPro" id="IPR013164">
    <property type="entry name" value="Cadherin_N"/>
</dbReference>
<dbReference type="InterPro" id="IPR032455">
    <property type="entry name" value="Cadherin_C"/>
</dbReference>
<proteinExistence type="predicted"/>
<dbReference type="Proteomes" id="UP000633448">
    <property type="component" value="Unassembled WGS sequence"/>
</dbReference>
<evidence type="ECO:0000256" key="7">
    <source>
        <dbReference type="ARBA" id="ARBA00022837"/>
    </source>
</evidence>
<keyword evidence="10 14" id="KW-0472">Membrane</keyword>
<evidence type="ECO:0000256" key="5">
    <source>
        <dbReference type="ARBA" id="ARBA00022729"/>
    </source>
</evidence>
<evidence type="ECO:0000313" key="17">
    <source>
        <dbReference type="EMBL" id="NWI89404.1"/>
    </source>
</evidence>
<dbReference type="PROSITE" id="PS00232">
    <property type="entry name" value="CADHERIN_1"/>
    <property type="match status" value="3"/>
</dbReference>
<evidence type="ECO:0000256" key="12">
    <source>
        <dbReference type="PROSITE-ProRule" id="PRU00043"/>
    </source>
</evidence>
<evidence type="ECO:0000256" key="15">
    <source>
        <dbReference type="SAM" id="SignalP"/>
    </source>
</evidence>
<evidence type="ECO:0000256" key="14">
    <source>
        <dbReference type="SAM" id="Phobius"/>
    </source>
</evidence>
<keyword evidence="9 14" id="KW-1133">Transmembrane helix</keyword>
<protein>
    <submittedName>
        <fullName evidence="17">PCDGM protein</fullName>
    </submittedName>
</protein>
<keyword evidence="6" id="KW-0677">Repeat</keyword>
<keyword evidence="11" id="KW-0325">Glycoprotein</keyword>
<dbReference type="FunFam" id="2.60.40.60:FF:000006">
    <property type="entry name" value="Protocadherin alpha 2"/>
    <property type="match status" value="1"/>
</dbReference>
<gene>
    <name evidence="17" type="primary">Pcdhgc5</name>
    <name evidence="17" type="ORF">PITSOR_R03443</name>
</gene>
<dbReference type="EMBL" id="WEKX01010926">
    <property type="protein sequence ID" value="NWI89404.1"/>
    <property type="molecule type" value="Genomic_DNA"/>
</dbReference>
<dbReference type="PRINTS" id="PR00205">
    <property type="entry name" value="CADHERIN"/>
</dbReference>
<evidence type="ECO:0000313" key="18">
    <source>
        <dbReference type="Proteomes" id="UP000633448"/>
    </source>
</evidence>
<comment type="function">
    <text evidence="1">Potential calcium-dependent cell-adhesion protein. May be involved in the establishment and maintenance of specific neuronal connections in the brain.</text>
</comment>
<dbReference type="GO" id="GO:0005886">
    <property type="term" value="C:plasma membrane"/>
    <property type="evidence" value="ECO:0007669"/>
    <property type="project" value="UniProtKB-SubCell"/>
</dbReference>
<accession>A0A851FCB8</accession>
<evidence type="ECO:0000256" key="9">
    <source>
        <dbReference type="ARBA" id="ARBA00022989"/>
    </source>
</evidence>
<evidence type="ECO:0000256" key="2">
    <source>
        <dbReference type="ARBA" id="ARBA00004251"/>
    </source>
</evidence>
<dbReference type="InterPro" id="IPR020894">
    <property type="entry name" value="Cadherin_CS"/>
</dbReference>
<dbReference type="Pfam" id="PF08266">
    <property type="entry name" value="Cadherin_2"/>
    <property type="match status" value="1"/>
</dbReference>
<evidence type="ECO:0000256" key="8">
    <source>
        <dbReference type="ARBA" id="ARBA00022889"/>
    </source>
</evidence>
<evidence type="ECO:0000256" key="13">
    <source>
        <dbReference type="SAM" id="MobiDB-lite"/>
    </source>
</evidence>
<dbReference type="InterPro" id="IPR015919">
    <property type="entry name" value="Cadherin-like_sf"/>
</dbReference>
<feature type="chain" id="PRO_5032867769" evidence="15">
    <location>
        <begin position="17"/>
        <end position="922"/>
    </location>
</feature>
<reference evidence="17" key="1">
    <citation type="submission" date="2019-10" db="EMBL/GenBank/DDBJ databases">
        <title>Bird 10,000 Genomes (B10K) Project - Family phase.</title>
        <authorList>
            <person name="Zhang G."/>
        </authorList>
    </citation>
    <scope>NUCLEOTIDE SEQUENCE</scope>
    <source>
        <strain evidence="17">B10K-DU-002-53</strain>
        <tissue evidence="17">Muscle</tissue>
    </source>
</reference>
<evidence type="ECO:0000259" key="16">
    <source>
        <dbReference type="PROSITE" id="PS50268"/>
    </source>
</evidence>
<dbReference type="SMART" id="SM00112">
    <property type="entry name" value="CA"/>
    <property type="match status" value="6"/>
</dbReference>
<comment type="caution">
    <text evidence="17">The sequence shown here is derived from an EMBL/GenBank/DDBJ whole genome shotgun (WGS) entry which is preliminary data.</text>
</comment>
<dbReference type="FunFam" id="2.60.40.60:FF:000002">
    <property type="entry name" value="Protocadherin alpha 2"/>
    <property type="match status" value="1"/>
</dbReference>
<evidence type="ECO:0000256" key="1">
    <source>
        <dbReference type="ARBA" id="ARBA00003436"/>
    </source>
</evidence>
<dbReference type="PROSITE" id="PS50268">
    <property type="entry name" value="CADHERIN_2"/>
    <property type="match status" value="6"/>
</dbReference>
<keyword evidence="18" id="KW-1185">Reference proteome</keyword>
<dbReference type="FunFam" id="2.60.40.60:FF:000004">
    <property type="entry name" value="Protocadherin 1 gamma 2"/>
    <property type="match status" value="1"/>
</dbReference>
<dbReference type="Gene3D" id="2.60.40.60">
    <property type="entry name" value="Cadherins"/>
    <property type="match status" value="6"/>
</dbReference>
<dbReference type="Pfam" id="PF00028">
    <property type="entry name" value="Cadherin"/>
    <property type="match status" value="5"/>
</dbReference>
<feature type="non-terminal residue" evidence="17">
    <location>
        <position position="922"/>
    </location>
</feature>
<feature type="domain" description="Cadherin" evidence="16">
    <location>
        <begin position="230"/>
        <end position="337"/>
    </location>
</feature>
<feature type="domain" description="Cadherin" evidence="16">
    <location>
        <begin position="14"/>
        <end position="120"/>
    </location>
</feature>
<feature type="domain" description="Cadherin" evidence="16">
    <location>
        <begin position="121"/>
        <end position="229"/>
    </location>
</feature>
<feature type="transmembrane region" description="Helical" evidence="14">
    <location>
        <begin position="676"/>
        <end position="700"/>
    </location>
</feature>
<dbReference type="InterPro" id="IPR031904">
    <property type="entry name" value="Cadherin_CBD"/>
</dbReference>
<dbReference type="SUPFAM" id="SSF49313">
    <property type="entry name" value="Cadherin-like"/>
    <property type="match status" value="6"/>
</dbReference>
<feature type="signal peptide" evidence="15">
    <location>
        <begin position="1"/>
        <end position="16"/>
    </location>
</feature>
<feature type="compositionally biased region" description="Polar residues" evidence="13">
    <location>
        <begin position="800"/>
        <end position="822"/>
    </location>
</feature>